<feature type="domain" description="FAD dependent oxidoreductase" evidence="8">
    <location>
        <begin position="18"/>
        <end position="337"/>
    </location>
</feature>
<evidence type="ECO:0000256" key="2">
    <source>
        <dbReference type="ARBA" id="ARBA00007330"/>
    </source>
</evidence>
<dbReference type="GO" id="GO:0004368">
    <property type="term" value="F:glycerol-3-phosphate dehydrogenase (quinone) activity"/>
    <property type="evidence" value="ECO:0007669"/>
    <property type="project" value="UniProtKB-EC"/>
</dbReference>
<organism evidence="10 11">
    <name type="scientific">Paraglaciecola arctica BSs20135</name>
    <dbReference type="NCBI Taxonomy" id="493475"/>
    <lineage>
        <taxon>Bacteria</taxon>
        <taxon>Pseudomonadati</taxon>
        <taxon>Pseudomonadota</taxon>
        <taxon>Gammaproteobacteria</taxon>
        <taxon>Alteromonadales</taxon>
        <taxon>Alteromonadaceae</taxon>
        <taxon>Paraglaciecola</taxon>
    </lineage>
</organism>
<evidence type="ECO:0000256" key="4">
    <source>
        <dbReference type="ARBA" id="ARBA00022798"/>
    </source>
</evidence>
<dbReference type="SUPFAM" id="SSF51905">
    <property type="entry name" value="FAD/NAD(P)-binding domain"/>
    <property type="match status" value="1"/>
</dbReference>
<dbReference type="InterPro" id="IPR000447">
    <property type="entry name" value="G3P_DH_FAD-dep"/>
</dbReference>
<keyword evidence="7" id="KW-0812">Transmembrane</keyword>
<evidence type="ECO:0000313" key="11">
    <source>
        <dbReference type="Proteomes" id="UP000006327"/>
    </source>
</evidence>
<dbReference type="RefSeq" id="WP_007624349.1">
    <property type="nucleotide sequence ID" value="NZ_BAEO01000062.1"/>
</dbReference>
<dbReference type="PRINTS" id="PR01001">
    <property type="entry name" value="FADG3PDH"/>
</dbReference>
<keyword evidence="4" id="KW-0319">Glycerol metabolism</keyword>
<accession>K6YXD7</accession>
<dbReference type="EMBL" id="BAEO01000062">
    <property type="protein sequence ID" value="GAC21418.1"/>
    <property type="molecule type" value="Genomic_DNA"/>
</dbReference>
<evidence type="ECO:0000259" key="8">
    <source>
        <dbReference type="Pfam" id="PF01266"/>
    </source>
</evidence>
<dbReference type="PANTHER" id="PTHR11985">
    <property type="entry name" value="GLYCEROL-3-PHOSPHATE DEHYDROGENASE"/>
    <property type="match status" value="1"/>
</dbReference>
<evidence type="ECO:0000256" key="7">
    <source>
        <dbReference type="SAM" id="Phobius"/>
    </source>
</evidence>
<evidence type="ECO:0000256" key="3">
    <source>
        <dbReference type="ARBA" id="ARBA00022630"/>
    </source>
</evidence>
<protein>
    <submittedName>
        <fullName evidence="10">Glycerol-3-phosphate dehydrogenase</fullName>
        <ecNumber evidence="10">1.1.5.3</ecNumber>
    </submittedName>
</protein>
<dbReference type="PANTHER" id="PTHR11985:SF35">
    <property type="entry name" value="ANAEROBIC GLYCEROL-3-PHOSPHATE DEHYDROGENASE SUBUNIT A"/>
    <property type="match status" value="1"/>
</dbReference>
<evidence type="ECO:0000259" key="9">
    <source>
        <dbReference type="Pfam" id="PF16901"/>
    </source>
</evidence>
<feature type="domain" description="Alpha-glycerophosphate oxidase C-terminal" evidence="9">
    <location>
        <begin position="432"/>
        <end position="504"/>
    </location>
</feature>
<comment type="similarity">
    <text evidence="2">Belongs to the FAD-dependent glycerol-3-phosphate dehydrogenase family.</text>
</comment>
<keyword evidence="7" id="KW-1133">Transmembrane helix</keyword>
<comment type="cofactor">
    <cofactor evidence="1">
        <name>FAD</name>
        <dbReference type="ChEBI" id="CHEBI:57692"/>
    </cofactor>
</comment>
<sequence length="535" mass="60187">MNNLRKSNITKLPEKTFDVLIIGGGINGAVSAASLAAKGAKVALIDKGDFAGFTSSNSSNLAWGGIKYLESHEYGLVNKLCKSRNHLMRSYPSTVKEIRFFTSIQKGFRFPPLFVFMGTIVYWLMGRFFTQSPQYLSAAKIKSLEKVVNTEKVNGGFEYSDAFLHDNDARFVFNFIRSSMSYGCIAANYVQANGSEKVDGVWKTQANDVISGETFEIRSKVIINAAGPFVDPMNHINQQTTEHHHLFSKGIHLIVDKITDSNKVLTFFADDGRLFFVIPMGPKTCIGTTDTQVEDPHAKVTDKDRQFVLDNVNKLLDLPKALTQDDIIAERCGVRPLAIKGKGGKADWVQLSRKHAIDTNKVDKYLSIFGGKLTDCINVGDEVAGLIKELGITLPYEDFKWYGEPDDTVRDEFFHRAKLMDFDALTPATSSEPLTKRFWRRYGRNAINMLENIRENPKKAELLIENSEYLRVEIEHAAEREMVTKLEDFLRRRSKISLVVRKEDILCAPGLKEACEILFADEADAKLQEYIDSVS</sequence>
<keyword evidence="6 10" id="KW-0560">Oxidoreductase</keyword>
<proteinExistence type="inferred from homology"/>
<keyword evidence="7" id="KW-0472">Membrane</keyword>
<dbReference type="Pfam" id="PF01266">
    <property type="entry name" value="DAO"/>
    <property type="match status" value="1"/>
</dbReference>
<dbReference type="Gene3D" id="3.50.50.60">
    <property type="entry name" value="FAD/NAD(P)-binding domain"/>
    <property type="match status" value="1"/>
</dbReference>
<dbReference type="AlphaFoldDB" id="K6YXD7"/>
<evidence type="ECO:0000256" key="6">
    <source>
        <dbReference type="ARBA" id="ARBA00023002"/>
    </source>
</evidence>
<reference evidence="10 11" key="1">
    <citation type="journal article" date="2017" name="Antonie Van Leeuwenhoek">
        <title>Rhizobium rhizosphaerae sp. nov., a novel species isolated from rice rhizosphere.</title>
        <authorList>
            <person name="Zhao J.J."/>
            <person name="Zhang J."/>
            <person name="Zhang R.J."/>
            <person name="Zhang C.W."/>
            <person name="Yin H.Q."/>
            <person name="Zhang X.X."/>
        </authorList>
    </citation>
    <scope>NUCLEOTIDE SEQUENCE [LARGE SCALE GENOMIC DNA]</scope>
    <source>
        <strain evidence="10 11">BSs20135</strain>
    </source>
</reference>
<dbReference type="Proteomes" id="UP000006327">
    <property type="component" value="Unassembled WGS sequence"/>
</dbReference>
<dbReference type="OrthoDB" id="9766796at2"/>
<comment type="caution">
    <text evidence="10">The sequence shown here is derived from an EMBL/GenBank/DDBJ whole genome shotgun (WGS) entry which is preliminary data.</text>
</comment>
<gene>
    <name evidence="10" type="ORF">GARC_4476</name>
</gene>
<dbReference type="Pfam" id="PF16901">
    <property type="entry name" value="DAO_C"/>
    <property type="match status" value="1"/>
</dbReference>
<evidence type="ECO:0000256" key="5">
    <source>
        <dbReference type="ARBA" id="ARBA00022827"/>
    </source>
</evidence>
<dbReference type="InterPro" id="IPR038299">
    <property type="entry name" value="DAO_C_sf"/>
</dbReference>
<name>K6YXD7_9ALTE</name>
<dbReference type="GO" id="GO:0006071">
    <property type="term" value="P:glycerol metabolic process"/>
    <property type="evidence" value="ECO:0007669"/>
    <property type="project" value="UniProtKB-KW"/>
</dbReference>
<evidence type="ECO:0000313" key="10">
    <source>
        <dbReference type="EMBL" id="GAC21418.1"/>
    </source>
</evidence>
<dbReference type="GO" id="GO:0046168">
    <property type="term" value="P:glycerol-3-phosphate catabolic process"/>
    <property type="evidence" value="ECO:0007669"/>
    <property type="project" value="TreeGrafter"/>
</dbReference>
<dbReference type="InterPro" id="IPR036188">
    <property type="entry name" value="FAD/NAD-bd_sf"/>
</dbReference>
<dbReference type="Gene3D" id="3.30.9.10">
    <property type="entry name" value="D-Amino Acid Oxidase, subunit A, domain 2"/>
    <property type="match status" value="1"/>
</dbReference>
<dbReference type="STRING" id="493475.GARC_4476"/>
<keyword evidence="3" id="KW-0285">Flavoprotein</keyword>
<dbReference type="eggNOG" id="COG0578">
    <property type="taxonomic scope" value="Bacteria"/>
</dbReference>
<keyword evidence="5" id="KW-0274">FAD</keyword>
<feature type="transmembrane region" description="Helical" evidence="7">
    <location>
        <begin position="108"/>
        <end position="125"/>
    </location>
</feature>
<dbReference type="InterPro" id="IPR006076">
    <property type="entry name" value="FAD-dep_OxRdtase"/>
</dbReference>
<evidence type="ECO:0000256" key="1">
    <source>
        <dbReference type="ARBA" id="ARBA00001974"/>
    </source>
</evidence>
<keyword evidence="11" id="KW-1185">Reference proteome</keyword>
<dbReference type="Gene3D" id="1.10.8.870">
    <property type="entry name" value="Alpha-glycerophosphate oxidase, cap domain"/>
    <property type="match status" value="1"/>
</dbReference>
<dbReference type="InterPro" id="IPR031656">
    <property type="entry name" value="DAO_C"/>
</dbReference>
<dbReference type="EC" id="1.1.5.3" evidence="10"/>